<proteinExistence type="predicted"/>
<feature type="compositionally biased region" description="Polar residues" evidence="1">
    <location>
        <begin position="1"/>
        <end position="12"/>
    </location>
</feature>
<feature type="region of interest" description="Disordered" evidence="1">
    <location>
        <begin position="1"/>
        <end position="23"/>
    </location>
</feature>
<evidence type="ECO:0000256" key="1">
    <source>
        <dbReference type="SAM" id="MobiDB-lite"/>
    </source>
</evidence>
<name>A0A918GTI2_9PSEU</name>
<dbReference type="InterPro" id="IPR014710">
    <property type="entry name" value="RmlC-like_jellyroll"/>
</dbReference>
<dbReference type="Gene3D" id="2.60.120.10">
    <property type="entry name" value="Jelly Rolls"/>
    <property type="match status" value="1"/>
</dbReference>
<dbReference type="RefSeq" id="WP_189214387.1">
    <property type="nucleotide sequence ID" value="NZ_BMRB01000013.1"/>
</dbReference>
<dbReference type="AlphaFoldDB" id="A0A918GTI2"/>
<comment type="caution">
    <text evidence="3">The sequence shown here is derived from an EMBL/GenBank/DDBJ whole genome shotgun (WGS) entry which is preliminary data.</text>
</comment>
<dbReference type="InterPro" id="IPR053146">
    <property type="entry name" value="QDO-like"/>
</dbReference>
<evidence type="ECO:0000313" key="3">
    <source>
        <dbReference type="EMBL" id="GGS60450.1"/>
    </source>
</evidence>
<dbReference type="PANTHER" id="PTHR36440:SF1">
    <property type="entry name" value="PUTATIVE (AFU_ORTHOLOGUE AFUA_8G07350)-RELATED"/>
    <property type="match status" value="1"/>
</dbReference>
<gene>
    <name evidence="3" type="ORF">GCM10010171_64190</name>
</gene>
<evidence type="ECO:0000259" key="2">
    <source>
        <dbReference type="Pfam" id="PF07883"/>
    </source>
</evidence>
<dbReference type="SUPFAM" id="SSF51182">
    <property type="entry name" value="RmlC-like cupins"/>
    <property type="match status" value="1"/>
</dbReference>
<organism evidence="3 4">
    <name type="scientific">Actinokineospora fastidiosa</name>
    <dbReference type="NCBI Taxonomy" id="1816"/>
    <lineage>
        <taxon>Bacteria</taxon>
        <taxon>Bacillati</taxon>
        <taxon>Actinomycetota</taxon>
        <taxon>Actinomycetes</taxon>
        <taxon>Pseudonocardiales</taxon>
        <taxon>Pseudonocardiaceae</taxon>
        <taxon>Actinokineospora</taxon>
    </lineage>
</organism>
<accession>A0A918GTI2</accession>
<protein>
    <submittedName>
        <fullName evidence="3">Cupin</fullName>
    </submittedName>
</protein>
<dbReference type="PANTHER" id="PTHR36440">
    <property type="entry name" value="PUTATIVE (AFU_ORTHOLOGUE AFUA_8G07350)-RELATED"/>
    <property type="match status" value="1"/>
</dbReference>
<dbReference type="Proteomes" id="UP000660680">
    <property type="component" value="Unassembled WGS sequence"/>
</dbReference>
<reference evidence="3" key="2">
    <citation type="submission" date="2020-09" db="EMBL/GenBank/DDBJ databases">
        <authorList>
            <person name="Sun Q."/>
            <person name="Ohkuma M."/>
        </authorList>
    </citation>
    <scope>NUCLEOTIDE SEQUENCE</scope>
    <source>
        <strain evidence="3">JCM 3276</strain>
    </source>
</reference>
<reference evidence="3" key="1">
    <citation type="journal article" date="2014" name="Int. J. Syst. Evol. Microbiol.">
        <title>Complete genome sequence of Corynebacterium casei LMG S-19264T (=DSM 44701T), isolated from a smear-ripened cheese.</title>
        <authorList>
            <consortium name="US DOE Joint Genome Institute (JGI-PGF)"/>
            <person name="Walter F."/>
            <person name="Albersmeier A."/>
            <person name="Kalinowski J."/>
            <person name="Ruckert C."/>
        </authorList>
    </citation>
    <scope>NUCLEOTIDE SEQUENCE</scope>
    <source>
        <strain evidence="3">JCM 3276</strain>
    </source>
</reference>
<dbReference type="Pfam" id="PF07883">
    <property type="entry name" value="Cupin_2"/>
    <property type="match status" value="1"/>
</dbReference>
<sequence>MSYLGSHSSAQTDDPYRGDTGEVSGIYRPADGIDALVRPKSTATFVAPGSATDGRFGLFRWQMAPRAGGPSAHFHRTFSESFYVLDGTVRLYNGEKWIDATAGDFLFVPEGGVHAFRNDSDAPADMLILFAPGSPRENYFQELAEVADKGLTLSPEEWKDLYARHDQFMVDG</sequence>
<dbReference type="InterPro" id="IPR011051">
    <property type="entry name" value="RmlC_Cupin_sf"/>
</dbReference>
<dbReference type="InterPro" id="IPR013096">
    <property type="entry name" value="Cupin_2"/>
</dbReference>
<feature type="domain" description="Cupin type-2" evidence="2">
    <location>
        <begin position="60"/>
        <end position="129"/>
    </location>
</feature>
<evidence type="ECO:0000313" key="4">
    <source>
        <dbReference type="Proteomes" id="UP000660680"/>
    </source>
</evidence>
<dbReference type="EMBL" id="BMRB01000013">
    <property type="protein sequence ID" value="GGS60450.1"/>
    <property type="molecule type" value="Genomic_DNA"/>
</dbReference>
<keyword evidence="4" id="KW-1185">Reference proteome</keyword>